<feature type="compositionally biased region" description="Acidic residues" evidence="8">
    <location>
        <begin position="142"/>
        <end position="155"/>
    </location>
</feature>
<feature type="compositionally biased region" description="Low complexity" evidence="8">
    <location>
        <begin position="320"/>
        <end position="334"/>
    </location>
</feature>
<keyword evidence="4 7" id="KW-0493">Microtubule</keyword>
<evidence type="ECO:0000313" key="9">
    <source>
        <dbReference type="Ensembl" id="ENSXMAP00000012782.2"/>
    </source>
</evidence>
<feature type="region of interest" description="Disordered" evidence="8">
    <location>
        <begin position="465"/>
        <end position="505"/>
    </location>
</feature>
<keyword evidence="5" id="KW-0677">Repeat</keyword>
<evidence type="ECO:0000256" key="8">
    <source>
        <dbReference type="SAM" id="MobiDB-lite"/>
    </source>
</evidence>
<feature type="compositionally biased region" description="Basic and acidic residues" evidence="8">
    <location>
        <begin position="205"/>
        <end position="219"/>
    </location>
</feature>
<comment type="subcellular location">
    <subcellularLocation>
        <location evidence="1 7">Cytoplasm</location>
        <location evidence="1 7">Cytoskeleton</location>
    </subcellularLocation>
</comment>
<dbReference type="GO" id="GO:0031175">
    <property type="term" value="P:neuron projection development"/>
    <property type="evidence" value="ECO:0007669"/>
    <property type="project" value="TreeGrafter"/>
</dbReference>
<dbReference type="HOGENOM" id="CLU_021741_3_1_1"/>
<reference evidence="9" key="3">
    <citation type="submission" date="2025-08" db="UniProtKB">
        <authorList>
            <consortium name="Ensembl"/>
        </authorList>
    </citation>
    <scope>IDENTIFICATION</scope>
    <source>
        <strain evidence="9">JP 163 A</strain>
    </source>
</reference>
<dbReference type="PROSITE" id="PS51491">
    <property type="entry name" value="TAU_MAP_2"/>
    <property type="match status" value="3"/>
</dbReference>
<proteinExistence type="predicted"/>
<dbReference type="InterPro" id="IPR027324">
    <property type="entry name" value="MAP2/MAP4/Tau"/>
</dbReference>
<evidence type="ECO:0000256" key="3">
    <source>
        <dbReference type="ARBA" id="ARBA00022553"/>
    </source>
</evidence>
<reference evidence="9" key="4">
    <citation type="submission" date="2025-09" db="UniProtKB">
        <authorList>
            <consortium name="Ensembl"/>
        </authorList>
    </citation>
    <scope>IDENTIFICATION</scope>
    <source>
        <strain evidence="9">JP 163 A</strain>
    </source>
</reference>
<reference evidence="10" key="2">
    <citation type="journal article" date="2013" name="Nat. Genet.">
        <title>The genome of the platyfish, Xiphophorus maculatus, provides insights into evolutionary adaptation and several complex traits.</title>
        <authorList>
            <person name="Schartl M."/>
            <person name="Walter R.B."/>
            <person name="Shen Y."/>
            <person name="Garcia T."/>
            <person name="Catchen J."/>
            <person name="Amores A."/>
            <person name="Braasch I."/>
            <person name="Chalopin D."/>
            <person name="Volff J.N."/>
            <person name="Lesch K.P."/>
            <person name="Bisazza A."/>
            <person name="Minx P."/>
            <person name="Hillier L."/>
            <person name="Wilson R.K."/>
            <person name="Fuerstenberg S."/>
            <person name="Boore J."/>
            <person name="Searle S."/>
            <person name="Postlethwait J.H."/>
            <person name="Warren W.C."/>
        </authorList>
    </citation>
    <scope>NUCLEOTIDE SEQUENCE [LARGE SCALE GENOMIC DNA]</scope>
    <source>
        <strain evidence="10">JP 163 A</strain>
    </source>
</reference>
<dbReference type="PROSITE" id="PS00229">
    <property type="entry name" value="TAU_MAP_1"/>
    <property type="match status" value="2"/>
</dbReference>
<keyword evidence="6 7" id="KW-0206">Cytoskeleton</keyword>
<evidence type="ECO:0000256" key="2">
    <source>
        <dbReference type="ARBA" id="ARBA00022490"/>
    </source>
</evidence>
<dbReference type="GO" id="GO:0043005">
    <property type="term" value="C:neuron projection"/>
    <property type="evidence" value="ECO:0007669"/>
    <property type="project" value="TreeGrafter"/>
</dbReference>
<dbReference type="GO" id="GO:0005874">
    <property type="term" value="C:microtubule"/>
    <property type="evidence" value="ECO:0007669"/>
    <property type="project" value="UniProtKB-KW"/>
</dbReference>
<feature type="region of interest" description="Disordered" evidence="8">
    <location>
        <begin position="1"/>
        <end position="392"/>
    </location>
</feature>
<dbReference type="GO" id="GO:0000226">
    <property type="term" value="P:microtubule cytoskeleton organization"/>
    <property type="evidence" value="ECO:0007669"/>
    <property type="project" value="TreeGrafter"/>
</dbReference>
<dbReference type="Ensembl" id="ENSXMAT00000012798.2">
    <property type="protein sequence ID" value="ENSXMAP00000012782.2"/>
    <property type="gene ID" value="ENSXMAG00000012757.2"/>
</dbReference>
<evidence type="ECO:0000256" key="1">
    <source>
        <dbReference type="ARBA" id="ARBA00004245"/>
    </source>
</evidence>
<feature type="compositionally biased region" description="Polar residues" evidence="8">
    <location>
        <begin position="369"/>
        <end position="378"/>
    </location>
</feature>
<dbReference type="AlphaFoldDB" id="M4AE88"/>
<dbReference type="eggNOG" id="KOG2418">
    <property type="taxonomic scope" value="Eukaryota"/>
</dbReference>
<protein>
    <recommendedName>
        <fullName evidence="7">Microtubule-associated protein</fullName>
    </recommendedName>
</protein>
<dbReference type="STRING" id="8083.ENSXMAP00000012782"/>
<evidence type="ECO:0000256" key="7">
    <source>
        <dbReference type="RuleBase" id="RU000686"/>
    </source>
</evidence>
<evidence type="ECO:0000256" key="5">
    <source>
        <dbReference type="ARBA" id="ARBA00022737"/>
    </source>
</evidence>
<dbReference type="PANTHER" id="PTHR11501">
    <property type="entry name" value="MICROTUBULE-ASSOCIATED PROTEIN"/>
    <property type="match status" value="1"/>
</dbReference>
<reference evidence="10" key="1">
    <citation type="submission" date="2012-01" db="EMBL/GenBank/DDBJ databases">
        <authorList>
            <person name="Walter R."/>
            <person name="Schartl M."/>
            <person name="Warren W."/>
        </authorList>
    </citation>
    <scope>NUCLEOTIDE SEQUENCE [LARGE SCALE GENOMIC DNA]</scope>
    <source>
        <strain evidence="10">JP 163 A</strain>
    </source>
</reference>
<dbReference type="InParanoid" id="M4AE88"/>
<evidence type="ECO:0000313" key="10">
    <source>
        <dbReference type="Proteomes" id="UP000002852"/>
    </source>
</evidence>
<dbReference type="GeneTree" id="ENSGT00940000155494"/>
<dbReference type="InterPro" id="IPR001084">
    <property type="entry name" value="MAP_tubulin-bd_rpt"/>
</dbReference>
<evidence type="ECO:0000256" key="4">
    <source>
        <dbReference type="ARBA" id="ARBA00022701"/>
    </source>
</evidence>
<dbReference type="Pfam" id="PF00418">
    <property type="entry name" value="Tubulin-binding"/>
    <property type="match status" value="3"/>
</dbReference>
<keyword evidence="3" id="KW-0597">Phosphoprotein</keyword>
<dbReference type="GO" id="GO:0008017">
    <property type="term" value="F:microtubule binding"/>
    <property type="evidence" value="ECO:0007669"/>
    <property type="project" value="InterPro"/>
</dbReference>
<dbReference type="PANTHER" id="PTHR11501:SF14">
    <property type="entry name" value="MICROTUBULE-ASSOCIATED PROTEIN TAU"/>
    <property type="match status" value="1"/>
</dbReference>
<keyword evidence="10" id="KW-1185">Reference proteome</keyword>
<evidence type="ECO:0000256" key="6">
    <source>
        <dbReference type="ARBA" id="ARBA00023212"/>
    </source>
</evidence>
<feature type="compositionally biased region" description="Low complexity" evidence="8">
    <location>
        <begin position="193"/>
        <end position="203"/>
    </location>
</feature>
<feature type="compositionally biased region" description="Basic and acidic residues" evidence="8">
    <location>
        <begin position="75"/>
        <end position="93"/>
    </location>
</feature>
<keyword evidence="2 7" id="KW-0963">Cytoplasm</keyword>
<organism evidence="9 10">
    <name type="scientific">Xiphophorus maculatus</name>
    <name type="common">Southern platyfish</name>
    <name type="synonym">Platypoecilus maculatus</name>
    <dbReference type="NCBI Taxonomy" id="8083"/>
    <lineage>
        <taxon>Eukaryota</taxon>
        <taxon>Metazoa</taxon>
        <taxon>Chordata</taxon>
        <taxon>Craniata</taxon>
        <taxon>Vertebrata</taxon>
        <taxon>Euteleostomi</taxon>
        <taxon>Actinopterygii</taxon>
        <taxon>Neopterygii</taxon>
        <taxon>Teleostei</taxon>
        <taxon>Neoteleostei</taxon>
        <taxon>Acanthomorphata</taxon>
        <taxon>Ovalentaria</taxon>
        <taxon>Atherinomorphae</taxon>
        <taxon>Cyprinodontiformes</taxon>
        <taxon>Poeciliidae</taxon>
        <taxon>Poeciliinae</taxon>
        <taxon>Xiphophorus</taxon>
    </lineage>
</organism>
<dbReference type="Proteomes" id="UP000002852">
    <property type="component" value="Unassembled WGS sequence"/>
</dbReference>
<sequence>MDGDSAPVNDGPAQEQRSTMGDLESVGFLEKLPNGSAELQEEGGEERMERKQEVLPSGDPQGAGQEENAKTCNQVEKKEEEDIIHTEDEEIKKQLPSSSSISPPPQEEEGRGKEENNVEEQDKMSGEEGPCSSPASPPGEAGLDDDNDKEEEQLEGEVVLSAVKVQEESKELSNLKTSASFEPELPAKESHPEAPAAENQPEAPAEERNTELPEEKKQPELSAPPSTADEELPGNKTNASPVDLPSKTSASPAGALPKRNAKASSSPLRRSGVPPPLNKGKAAVKATVDEPVKVSRTAGGSRAAKMISAKSTESMDGVNSPGSRSPASRSSTPNRDVKKVAVVRTPPRSPGSARGRTPSTSHPMPDLSSVKSKVGSTENLKHSPGGGKIQIVHKKLDLSNVTSKCGSKENLRHKPGGGKVEIKSEKVDFKTVQSKVGSMENVTHIPGGGKKKIESHKLMFRENAKARTDHGAEIVVQEDSSPRRLSNTSSRGSLNADEAPPLDTLADQVSASLAKQGL</sequence>
<feature type="compositionally biased region" description="Basic and acidic residues" evidence="8">
    <location>
        <begin position="108"/>
        <end position="126"/>
    </location>
</feature>
<feature type="compositionally biased region" description="Polar residues" evidence="8">
    <location>
        <begin position="235"/>
        <end position="251"/>
    </location>
</feature>
<name>M4AE88_XIPMA</name>
<accession>M4AE88</accession>
<feature type="compositionally biased region" description="Polar residues" evidence="8">
    <location>
        <begin position="483"/>
        <end position="493"/>
    </location>
</feature>